<evidence type="ECO:0000256" key="5">
    <source>
        <dbReference type="ARBA" id="ARBA00012763"/>
    </source>
</evidence>
<protein>
    <recommendedName>
        <fullName evidence="6">Choline monooxygenase, chloroplastic</fullName>
        <ecNumber evidence="5">1.14.15.7</ecNumber>
    </recommendedName>
</protein>
<dbReference type="GO" id="GO:0005506">
    <property type="term" value="F:iron ion binding"/>
    <property type="evidence" value="ECO:0007669"/>
    <property type="project" value="InterPro"/>
</dbReference>
<evidence type="ECO:0000256" key="9">
    <source>
        <dbReference type="ARBA" id="ARBA00023002"/>
    </source>
</evidence>
<dbReference type="Pfam" id="PF00848">
    <property type="entry name" value="Ring_hydroxyl_A"/>
    <property type="match status" value="1"/>
</dbReference>
<comment type="cofactor">
    <cofactor evidence="1">
        <name>Fe cation</name>
        <dbReference type="ChEBI" id="CHEBI:24875"/>
    </cofactor>
</comment>
<evidence type="ECO:0000259" key="13">
    <source>
        <dbReference type="PROSITE" id="PS51296"/>
    </source>
</evidence>
<evidence type="ECO:0000256" key="7">
    <source>
        <dbReference type="ARBA" id="ARBA00022714"/>
    </source>
</evidence>
<dbReference type="GO" id="GO:0019133">
    <property type="term" value="F:choline monooxygenase activity"/>
    <property type="evidence" value="ECO:0007669"/>
    <property type="project" value="UniProtKB-EC"/>
</dbReference>
<evidence type="ECO:0000313" key="14">
    <source>
        <dbReference type="EMBL" id="CAJ1398912.1"/>
    </source>
</evidence>
<evidence type="ECO:0000256" key="8">
    <source>
        <dbReference type="ARBA" id="ARBA00022723"/>
    </source>
</evidence>
<dbReference type="PROSITE" id="PS51296">
    <property type="entry name" value="RIESKE"/>
    <property type="match status" value="1"/>
</dbReference>
<dbReference type="Gene3D" id="3.90.380.10">
    <property type="entry name" value="Naphthalene 1,2-dioxygenase Alpha Subunit, Chain A, domain 1"/>
    <property type="match status" value="2"/>
</dbReference>
<comment type="similarity">
    <text evidence="4">Belongs to the choline monooxygenase family.</text>
</comment>
<organism evidence="14 15">
    <name type="scientific">Effrenium voratum</name>
    <dbReference type="NCBI Taxonomy" id="2562239"/>
    <lineage>
        <taxon>Eukaryota</taxon>
        <taxon>Sar</taxon>
        <taxon>Alveolata</taxon>
        <taxon>Dinophyceae</taxon>
        <taxon>Suessiales</taxon>
        <taxon>Symbiodiniaceae</taxon>
        <taxon>Effrenium</taxon>
    </lineage>
</organism>
<dbReference type="AlphaFoldDB" id="A0AA36J3H6"/>
<accession>A0AA36J3H6</accession>
<feature type="domain" description="Rieske" evidence="13">
    <location>
        <begin position="80"/>
        <end position="174"/>
    </location>
</feature>
<evidence type="ECO:0000256" key="3">
    <source>
        <dbReference type="ARBA" id="ARBA00004866"/>
    </source>
</evidence>
<dbReference type="InterPro" id="IPR001663">
    <property type="entry name" value="Rng_hydr_dOase-A"/>
</dbReference>
<dbReference type="Pfam" id="PF00355">
    <property type="entry name" value="Rieske"/>
    <property type="match status" value="1"/>
</dbReference>
<evidence type="ECO:0000313" key="15">
    <source>
        <dbReference type="Proteomes" id="UP001178507"/>
    </source>
</evidence>
<dbReference type="CDD" id="cd03469">
    <property type="entry name" value="Rieske_RO_Alpha_N"/>
    <property type="match status" value="1"/>
</dbReference>
<comment type="catalytic activity">
    <reaction evidence="12">
        <text>choline + 2 reduced [2Fe-2S]-[ferredoxin] + O2 + 2 H(+) = betaine aldehyde hydrate + 2 oxidized [2Fe-2S]-[ferredoxin] + H2O</text>
        <dbReference type="Rhea" id="RHEA:17769"/>
        <dbReference type="Rhea" id="RHEA-COMP:10000"/>
        <dbReference type="Rhea" id="RHEA-COMP:10001"/>
        <dbReference type="ChEBI" id="CHEBI:15354"/>
        <dbReference type="ChEBI" id="CHEBI:15377"/>
        <dbReference type="ChEBI" id="CHEBI:15378"/>
        <dbReference type="ChEBI" id="CHEBI:15379"/>
        <dbReference type="ChEBI" id="CHEBI:15870"/>
        <dbReference type="ChEBI" id="CHEBI:33737"/>
        <dbReference type="ChEBI" id="CHEBI:33738"/>
        <dbReference type="EC" id="1.14.15.7"/>
    </reaction>
</comment>
<dbReference type="PANTHER" id="PTHR43756:SF5">
    <property type="entry name" value="CHOLINE MONOOXYGENASE, CHLOROPLASTIC"/>
    <property type="match status" value="1"/>
</dbReference>
<dbReference type="InterPro" id="IPR036922">
    <property type="entry name" value="Rieske_2Fe-2S_sf"/>
</dbReference>
<keyword evidence="11" id="KW-0411">Iron-sulfur</keyword>
<evidence type="ECO:0000256" key="12">
    <source>
        <dbReference type="ARBA" id="ARBA00049097"/>
    </source>
</evidence>
<dbReference type="PANTHER" id="PTHR43756">
    <property type="entry name" value="CHOLINE MONOOXYGENASE, CHLOROPLASTIC"/>
    <property type="match status" value="1"/>
</dbReference>
<reference evidence="14" key="1">
    <citation type="submission" date="2023-08" db="EMBL/GenBank/DDBJ databases">
        <authorList>
            <person name="Chen Y."/>
            <person name="Shah S."/>
            <person name="Dougan E. K."/>
            <person name="Thang M."/>
            <person name="Chan C."/>
        </authorList>
    </citation>
    <scope>NUCLEOTIDE SEQUENCE</scope>
</reference>
<dbReference type="SUPFAM" id="SSF55961">
    <property type="entry name" value="Bet v1-like"/>
    <property type="match status" value="1"/>
</dbReference>
<dbReference type="InterPro" id="IPR015879">
    <property type="entry name" value="Ring_hydroxy_dOase_asu_C_dom"/>
</dbReference>
<evidence type="ECO:0000256" key="11">
    <source>
        <dbReference type="ARBA" id="ARBA00023014"/>
    </source>
</evidence>
<keyword evidence="15" id="KW-1185">Reference proteome</keyword>
<comment type="pathway">
    <text evidence="3">Amine and polyamine biosynthesis; betaine biosynthesis via choline pathway; betaine aldehyde from choline (monooxygenase route): step 1/1.</text>
</comment>
<dbReference type="SUPFAM" id="SSF50022">
    <property type="entry name" value="ISP domain"/>
    <property type="match status" value="1"/>
</dbReference>
<dbReference type="Gene3D" id="2.102.10.10">
    <property type="entry name" value="Rieske [2Fe-2S] iron-sulphur domain"/>
    <property type="match status" value="1"/>
</dbReference>
<keyword evidence="10" id="KW-0408">Iron</keyword>
<keyword evidence="8" id="KW-0479">Metal-binding</keyword>
<evidence type="ECO:0000256" key="4">
    <source>
        <dbReference type="ARBA" id="ARBA00010848"/>
    </source>
</evidence>
<dbReference type="InterPro" id="IPR017941">
    <property type="entry name" value="Rieske_2Fe-2S"/>
</dbReference>
<sequence>MKIARNMACRVRRTGHGWTGFGSLHARSMVTELPYLPQRWEELALPTRRRIEDAKSMHPLFYTDAAYAQAERERIFGMSWFAVAHVQELAQPGDVKVVEVGTTSIILTRDKNHRLHAFYNSCRHRGARVVSSGATGCKQLVCPYHWWAYRLDGSLKSTPPAAMPKERKDDLGLARVPGLETFAGLIFLNQMPKPPPLRDTLGDLPEKLARYDLDEMHLYKHKMYDIAGNWKLIAENYVDFYHVDAVHPELAKFSRVDDHQPYQGGGQYVGFVTNPLTDCGGPGDTSRFNHFARLKAVESSSGLYFQIFPNVSLTIYPHSMFTMLTLPAGPDRTQEQLTLLMAPEAQKNGVSRDEHHERCEAWMKFFMEVNDEDVAAIENLQKGLANRDGRGMHGEFIPKYDWTVHRFQNMVLSGLEGHTLNEDYMPRLESAFEQMVRSA</sequence>
<evidence type="ECO:0000256" key="2">
    <source>
        <dbReference type="ARBA" id="ARBA00002149"/>
    </source>
</evidence>
<evidence type="ECO:0000256" key="1">
    <source>
        <dbReference type="ARBA" id="ARBA00001962"/>
    </source>
</evidence>
<dbReference type="EC" id="1.14.15.7" evidence="5"/>
<dbReference type="Proteomes" id="UP001178507">
    <property type="component" value="Unassembled WGS sequence"/>
</dbReference>
<comment type="function">
    <text evidence="2">Catalyzes the first step of the osmoprotectant glycine betaine synthesis.</text>
</comment>
<gene>
    <name evidence="14" type="ORF">EVOR1521_LOCUS22560</name>
</gene>
<dbReference type="GO" id="GO:0051537">
    <property type="term" value="F:2 iron, 2 sulfur cluster binding"/>
    <property type="evidence" value="ECO:0007669"/>
    <property type="project" value="UniProtKB-KW"/>
</dbReference>
<dbReference type="EMBL" id="CAUJNA010003316">
    <property type="protein sequence ID" value="CAJ1398912.1"/>
    <property type="molecule type" value="Genomic_DNA"/>
</dbReference>
<comment type="caution">
    <text evidence="14">The sequence shown here is derived from an EMBL/GenBank/DDBJ whole genome shotgun (WGS) entry which is preliminary data.</text>
</comment>
<keyword evidence="9" id="KW-0560">Oxidoreductase</keyword>
<evidence type="ECO:0000256" key="10">
    <source>
        <dbReference type="ARBA" id="ARBA00023004"/>
    </source>
</evidence>
<keyword evidence="7" id="KW-0001">2Fe-2S</keyword>
<name>A0AA36J3H6_9DINO</name>
<dbReference type="PRINTS" id="PR00090">
    <property type="entry name" value="RNGDIOXGNASE"/>
</dbReference>
<proteinExistence type="inferred from homology"/>
<evidence type="ECO:0000256" key="6">
    <source>
        <dbReference type="ARBA" id="ARBA00014931"/>
    </source>
</evidence>
<dbReference type="CDD" id="cd00680">
    <property type="entry name" value="RHO_alpha_C"/>
    <property type="match status" value="1"/>
</dbReference>